<sequence>MVYLYKIINFLIRLLSRFFVWPAAYLLMYFATQIYMHGFIGLPVIFELSDGATVSSVERWILNINIWLYIFCLSATSIILIDPVNNHVSDDMISARIVRVLAKIPREIGSYFHKVYMEQKSSAHFFSLYDLDEIISQLYRGTKGGIYLFNPPIELIVRNETQSNNGGPWINIRNAIKENETNIENITIKMPTEFFGRTTAEQVAELFGLPSNKITYEEISKNYTSLASCFRAGVYCRTAKDGIDDVEYFLYRPISEPYNDNFVLVQEGSVTKKLDYPAQRMRKSLYEDIRDFMQI</sequence>
<evidence type="ECO:0000313" key="2">
    <source>
        <dbReference type="EMBL" id="VFK60391.1"/>
    </source>
</evidence>
<name>A0A451AT56_9GAMM</name>
<dbReference type="EMBL" id="CAADGD010000012">
    <property type="protein sequence ID" value="VFK69234.1"/>
    <property type="molecule type" value="Genomic_DNA"/>
</dbReference>
<dbReference type="EMBL" id="CAADFZ010000011">
    <property type="protein sequence ID" value="VFK60391.1"/>
    <property type="molecule type" value="Genomic_DNA"/>
</dbReference>
<evidence type="ECO:0000313" key="3">
    <source>
        <dbReference type="EMBL" id="VFK69234.1"/>
    </source>
</evidence>
<keyword evidence="1" id="KW-1133">Transmembrane helix</keyword>
<organism evidence="3">
    <name type="scientific">Candidatus Kentrum sp. UNK</name>
    <dbReference type="NCBI Taxonomy" id="2126344"/>
    <lineage>
        <taxon>Bacteria</taxon>
        <taxon>Pseudomonadati</taxon>
        <taxon>Pseudomonadota</taxon>
        <taxon>Gammaproteobacteria</taxon>
        <taxon>Candidatus Kentrum</taxon>
    </lineage>
</organism>
<reference evidence="3" key="1">
    <citation type="submission" date="2019-02" db="EMBL/GenBank/DDBJ databases">
        <authorList>
            <person name="Gruber-Vodicka R. H."/>
            <person name="Seah K. B. B."/>
        </authorList>
    </citation>
    <scope>NUCLEOTIDE SEQUENCE</scope>
    <source>
        <strain evidence="3">BECK_BY19</strain>
        <strain evidence="2">BECK_BY8</strain>
    </source>
</reference>
<dbReference type="AlphaFoldDB" id="A0A451AT56"/>
<feature type="transmembrane region" description="Helical" evidence="1">
    <location>
        <begin position="20"/>
        <end position="46"/>
    </location>
</feature>
<accession>A0A451AT56</accession>
<keyword evidence="1" id="KW-0812">Transmembrane</keyword>
<evidence type="ECO:0000256" key="1">
    <source>
        <dbReference type="SAM" id="Phobius"/>
    </source>
</evidence>
<protein>
    <submittedName>
        <fullName evidence="3">Uncharacterized protein</fullName>
    </submittedName>
</protein>
<gene>
    <name evidence="2" type="ORF">BECKUNK1418G_GA0071005_101128</name>
    <name evidence="3" type="ORF">BECKUNK1418H_GA0071006_101227</name>
</gene>
<proteinExistence type="predicted"/>
<keyword evidence="1" id="KW-0472">Membrane</keyword>